<accession>A0AAV7T0Y9</accession>
<evidence type="ECO:0000256" key="1">
    <source>
        <dbReference type="SAM" id="MobiDB-lite"/>
    </source>
</evidence>
<comment type="caution">
    <text evidence="2">The sequence shown here is derived from an EMBL/GenBank/DDBJ whole genome shotgun (WGS) entry which is preliminary data.</text>
</comment>
<gene>
    <name evidence="2" type="ORF">NDU88_001797</name>
</gene>
<sequence length="160" mass="17840">MVVIGKITEYVTLPRWWCSDSSLSCGNSHVGSDKSSDSGTVINQGEQGVRGRQYSGRRERSLNNEGYCGNHEFGEMVLKGGEQHQGTKEQEPQRRRDNGSEVRRQALRRMERHNLPLGFGEEAEKLLCHGFEPEFRLQTTLGASCKCISGVEDALTPRAA</sequence>
<dbReference type="AlphaFoldDB" id="A0AAV7T0Y9"/>
<protein>
    <submittedName>
        <fullName evidence="2">Uncharacterized protein</fullName>
    </submittedName>
</protein>
<name>A0AAV7T0Y9_PLEWA</name>
<feature type="compositionally biased region" description="Basic and acidic residues" evidence="1">
    <location>
        <begin position="81"/>
        <end position="102"/>
    </location>
</feature>
<evidence type="ECO:0000313" key="3">
    <source>
        <dbReference type="Proteomes" id="UP001066276"/>
    </source>
</evidence>
<proteinExistence type="predicted"/>
<feature type="region of interest" description="Disordered" evidence="1">
    <location>
        <begin position="28"/>
        <end position="66"/>
    </location>
</feature>
<feature type="region of interest" description="Disordered" evidence="1">
    <location>
        <begin position="78"/>
        <end position="102"/>
    </location>
</feature>
<organism evidence="2 3">
    <name type="scientific">Pleurodeles waltl</name>
    <name type="common">Iberian ribbed newt</name>
    <dbReference type="NCBI Taxonomy" id="8319"/>
    <lineage>
        <taxon>Eukaryota</taxon>
        <taxon>Metazoa</taxon>
        <taxon>Chordata</taxon>
        <taxon>Craniata</taxon>
        <taxon>Vertebrata</taxon>
        <taxon>Euteleostomi</taxon>
        <taxon>Amphibia</taxon>
        <taxon>Batrachia</taxon>
        <taxon>Caudata</taxon>
        <taxon>Salamandroidea</taxon>
        <taxon>Salamandridae</taxon>
        <taxon>Pleurodelinae</taxon>
        <taxon>Pleurodeles</taxon>
    </lineage>
</organism>
<reference evidence="2" key="1">
    <citation type="journal article" date="2022" name="bioRxiv">
        <title>Sequencing and chromosome-scale assembly of the giantPleurodeles waltlgenome.</title>
        <authorList>
            <person name="Brown T."/>
            <person name="Elewa A."/>
            <person name="Iarovenko S."/>
            <person name="Subramanian E."/>
            <person name="Araus A.J."/>
            <person name="Petzold A."/>
            <person name="Susuki M."/>
            <person name="Suzuki K.-i.T."/>
            <person name="Hayashi T."/>
            <person name="Toyoda A."/>
            <person name="Oliveira C."/>
            <person name="Osipova E."/>
            <person name="Leigh N.D."/>
            <person name="Simon A."/>
            <person name="Yun M.H."/>
        </authorList>
    </citation>
    <scope>NUCLEOTIDE SEQUENCE</scope>
    <source>
        <strain evidence="2">20211129_DDA</strain>
        <tissue evidence="2">Liver</tissue>
    </source>
</reference>
<keyword evidence="3" id="KW-1185">Reference proteome</keyword>
<dbReference type="EMBL" id="JANPWB010000007">
    <property type="protein sequence ID" value="KAJ1169911.1"/>
    <property type="molecule type" value="Genomic_DNA"/>
</dbReference>
<dbReference type="Proteomes" id="UP001066276">
    <property type="component" value="Chromosome 4_1"/>
</dbReference>
<evidence type="ECO:0000313" key="2">
    <source>
        <dbReference type="EMBL" id="KAJ1169911.1"/>
    </source>
</evidence>
<feature type="compositionally biased region" description="Polar residues" evidence="1">
    <location>
        <begin position="37"/>
        <end position="46"/>
    </location>
</feature>